<evidence type="ECO:0000313" key="1">
    <source>
        <dbReference type="EMBL" id="QHT88098.1"/>
    </source>
</evidence>
<protein>
    <submittedName>
        <fullName evidence="1">Uncharacterized protein</fullName>
    </submittedName>
</protein>
<sequence>MSLQDIINKSVNDTVNQRLFIKMIIETLQYIYDFLCWFYHLCHNSLTGNDTMKKDTHKDIHLFLLNIADKWNNNTIDNVELGSDIIYLFNRYSDKQKREINIQDNDMKYYMLGWYIYQTINDNTITDH</sequence>
<name>A0A6C0I508_9ZZZZ</name>
<dbReference type="EMBL" id="MN740109">
    <property type="protein sequence ID" value="QHT88098.1"/>
    <property type="molecule type" value="Genomic_DNA"/>
</dbReference>
<dbReference type="AlphaFoldDB" id="A0A6C0I508"/>
<proteinExistence type="predicted"/>
<accession>A0A6C0I508</accession>
<organism evidence="1">
    <name type="scientific">viral metagenome</name>
    <dbReference type="NCBI Taxonomy" id="1070528"/>
    <lineage>
        <taxon>unclassified sequences</taxon>
        <taxon>metagenomes</taxon>
        <taxon>organismal metagenomes</taxon>
    </lineage>
</organism>
<reference evidence="1" key="1">
    <citation type="journal article" date="2020" name="Nature">
        <title>Giant virus diversity and host interactions through global metagenomics.</title>
        <authorList>
            <person name="Schulz F."/>
            <person name="Roux S."/>
            <person name="Paez-Espino D."/>
            <person name="Jungbluth S."/>
            <person name="Walsh D.A."/>
            <person name="Denef V.J."/>
            <person name="McMahon K.D."/>
            <person name="Konstantinidis K.T."/>
            <person name="Eloe-Fadrosh E.A."/>
            <person name="Kyrpides N.C."/>
            <person name="Woyke T."/>
        </authorList>
    </citation>
    <scope>NUCLEOTIDE SEQUENCE</scope>
    <source>
        <strain evidence="1">GVMAG-M-3300023184-24</strain>
    </source>
</reference>